<gene>
    <name evidence="2" type="ORF">ACJ73_00083</name>
</gene>
<accession>A0A1J9RJ13</accession>
<dbReference type="OrthoDB" id="10590434at2759"/>
<comment type="caution">
    <text evidence="2">The sequence shown here is derived from an EMBL/GenBank/DDBJ whole genome shotgun (WGS) entry which is preliminary data.</text>
</comment>
<protein>
    <submittedName>
        <fullName evidence="2">Uncharacterized protein</fullName>
    </submittedName>
</protein>
<evidence type="ECO:0000256" key="1">
    <source>
        <dbReference type="SAM" id="MobiDB-lite"/>
    </source>
</evidence>
<keyword evidence="3" id="KW-1185">Reference proteome</keyword>
<sequence>MWKIRGLCKQQRPSLHRNLKTQNKERKVMKQQLEEHNDGESAAASIHYADQNARMTWHLMLGPQTTAADLRSDTGSWRKMRDREFTPLKARQAALEKERRNQQ</sequence>
<dbReference type="EMBL" id="LGTZ01000004">
    <property type="protein sequence ID" value="OJD28519.1"/>
    <property type="molecule type" value="Genomic_DNA"/>
</dbReference>
<dbReference type="Proteomes" id="UP000242791">
    <property type="component" value="Unassembled WGS sequence"/>
</dbReference>
<name>A0A1J9RJ13_9EURO</name>
<evidence type="ECO:0000313" key="3">
    <source>
        <dbReference type="Proteomes" id="UP000242791"/>
    </source>
</evidence>
<feature type="compositionally biased region" description="Basic and acidic residues" evidence="1">
    <location>
        <begin position="22"/>
        <end position="39"/>
    </location>
</feature>
<reference evidence="2 3" key="1">
    <citation type="submission" date="2015-08" db="EMBL/GenBank/DDBJ databases">
        <title>Emmonsia species relationships and genome sequence.</title>
        <authorList>
            <person name="Cuomo C.A."/>
            <person name="Schwartz I.S."/>
            <person name="Kenyon C."/>
            <person name="De Hoog G.S."/>
            <person name="Govender N.P."/>
            <person name="Botha A."/>
            <person name="Moreno L."/>
            <person name="De Vries M."/>
            <person name="Munoz J.F."/>
            <person name="Stielow J.B."/>
        </authorList>
    </citation>
    <scope>NUCLEOTIDE SEQUENCE [LARGE SCALE GENOMIC DNA]</scope>
    <source>
        <strain evidence="2 3">EI222</strain>
    </source>
</reference>
<feature type="region of interest" description="Disordered" evidence="1">
    <location>
        <begin position="1"/>
        <end position="42"/>
    </location>
</feature>
<proteinExistence type="predicted"/>
<evidence type="ECO:0000313" key="2">
    <source>
        <dbReference type="EMBL" id="OJD28519.1"/>
    </source>
</evidence>
<dbReference type="AlphaFoldDB" id="A0A1J9RJ13"/>
<dbReference type="VEuPathDB" id="FungiDB:ACJ73_00083"/>
<organism evidence="2 3">
    <name type="scientific">Blastomyces percursus</name>
    <dbReference type="NCBI Taxonomy" id="1658174"/>
    <lineage>
        <taxon>Eukaryota</taxon>
        <taxon>Fungi</taxon>
        <taxon>Dikarya</taxon>
        <taxon>Ascomycota</taxon>
        <taxon>Pezizomycotina</taxon>
        <taxon>Eurotiomycetes</taxon>
        <taxon>Eurotiomycetidae</taxon>
        <taxon>Onygenales</taxon>
        <taxon>Ajellomycetaceae</taxon>
        <taxon>Blastomyces</taxon>
    </lineage>
</organism>